<evidence type="ECO:0008006" key="2">
    <source>
        <dbReference type="Google" id="ProtNLM"/>
    </source>
</evidence>
<reference evidence="1" key="1">
    <citation type="journal article" date="2014" name="Genome Biol. Evol.">
        <title>Pangenome evidence for extensive interdomain horizontal transfer affecting lineage core and shell genes in uncultured planktonic thaumarchaeota and euryarchaeota.</title>
        <authorList>
            <person name="Deschamps P."/>
            <person name="Zivanovic Y."/>
            <person name="Moreira D."/>
            <person name="Rodriguez-Valera F."/>
            <person name="Lopez-Garcia P."/>
        </authorList>
    </citation>
    <scope>NUCLEOTIDE SEQUENCE</scope>
</reference>
<name>A0A075HWI9_9EURY</name>
<organism evidence="1">
    <name type="scientific">uncultured marine group II/III euryarchaeote KM3_92_B07</name>
    <dbReference type="NCBI Taxonomy" id="1456543"/>
    <lineage>
        <taxon>Archaea</taxon>
        <taxon>Methanobacteriati</taxon>
        <taxon>Methanobacteriota</taxon>
        <taxon>environmental samples</taxon>
    </lineage>
</organism>
<protein>
    <recommendedName>
        <fullName evidence="2">SprT-like domain-containing protein</fullName>
    </recommendedName>
</protein>
<accession>A0A075HWI9</accession>
<dbReference type="EMBL" id="KF901173">
    <property type="protein sequence ID" value="AIF20711.1"/>
    <property type="molecule type" value="Genomic_DNA"/>
</dbReference>
<evidence type="ECO:0000313" key="1">
    <source>
        <dbReference type="EMBL" id="AIF20711.1"/>
    </source>
</evidence>
<sequence>MEPPVLPTDLIAVLEAELTAEEAPFLAHLGRELALEWLEADSDRLGNTRFEMNHNELFKRRRLRGSPGPITIGLHPMLADDDALFRHTLVHELLHAAGLLEHTPRHSKLADEIAPPPTLSNSPALRALREQVLGQSNQKEWTCGNCGFEWKRKTVRKPSRCPKCAHVF</sequence>
<dbReference type="AlphaFoldDB" id="A0A075HWI9"/>
<proteinExistence type="predicted"/>